<keyword evidence="2" id="KW-1133">Transmembrane helix</keyword>
<evidence type="ECO:0000256" key="2">
    <source>
        <dbReference type="SAM" id="Phobius"/>
    </source>
</evidence>
<keyword evidence="2" id="KW-0472">Membrane</keyword>
<dbReference type="SMART" id="SM00458">
    <property type="entry name" value="RICIN"/>
    <property type="match status" value="1"/>
</dbReference>
<proteinExistence type="predicted"/>
<dbReference type="PROSITE" id="PS50231">
    <property type="entry name" value="RICIN_B_LECTIN"/>
    <property type="match status" value="1"/>
</dbReference>
<reference evidence="4" key="1">
    <citation type="submission" date="2021-05" db="EMBL/GenBank/DDBJ databases">
        <authorList>
            <person name="Arsene-Ploetze F."/>
        </authorList>
    </citation>
    <scope>NUCLEOTIDE SEQUENCE</scope>
    <source>
        <strain evidence="4">DSM 42138</strain>
    </source>
</reference>
<dbReference type="CDD" id="cd00161">
    <property type="entry name" value="beta-trefoil_Ricin-like"/>
    <property type="match status" value="1"/>
</dbReference>
<dbReference type="EMBL" id="CAJSLV010000001">
    <property type="protein sequence ID" value="CAG6390575.1"/>
    <property type="molecule type" value="Genomic_DNA"/>
</dbReference>
<evidence type="ECO:0000259" key="3">
    <source>
        <dbReference type="SMART" id="SM00458"/>
    </source>
</evidence>
<keyword evidence="2" id="KW-0812">Transmembrane</keyword>
<evidence type="ECO:0000313" key="5">
    <source>
        <dbReference type="Proteomes" id="UP001152519"/>
    </source>
</evidence>
<evidence type="ECO:0000313" key="4">
    <source>
        <dbReference type="EMBL" id="CAG6390575.1"/>
    </source>
</evidence>
<dbReference type="InterPro" id="IPR000772">
    <property type="entry name" value="Ricin_B_lectin"/>
</dbReference>
<dbReference type="Pfam" id="PF00652">
    <property type="entry name" value="Ricin_B_lectin"/>
    <property type="match status" value="1"/>
</dbReference>
<feature type="compositionally biased region" description="Low complexity" evidence="1">
    <location>
        <begin position="198"/>
        <end position="212"/>
    </location>
</feature>
<feature type="compositionally biased region" description="Pro residues" evidence="1">
    <location>
        <begin position="171"/>
        <end position="190"/>
    </location>
</feature>
<dbReference type="AlphaFoldDB" id="A0A9W4DHZ4"/>
<name>A0A9W4DHZ4_9ACTN</name>
<feature type="compositionally biased region" description="Low complexity" evidence="1">
    <location>
        <begin position="28"/>
        <end position="41"/>
    </location>
</feature>
<accession>A0A9W4DHZ4</accession>
<sequence>MTSRARPDEPEQIPPTPVTDPDEPLPPAASTTASAVGASAAREVRPFAGTLSSSRTDPGPGGGGTATKGNAFAADFARHHFFSGLHLLKPGRRAMVAAAGVVSVAVIAVGGTAVLSHVGNDHVDARPAATDRPLITKTRTPSPVKSPTVRAAPNGGKHAPAKGTPATTVPQAPPPPTAMYQLPPSPPPAGAPLTSHQGSSGNSGSSAPSAPSAPKPTSNPVTFTGGLIVNFASDRCLASQGGSRSAGTQMVIADCNQNDPSQGWTFPSDGTARDFGGTRCLDVSDEYDGVKVKLAACSASRSVQQGFVLKSSYDLVDRHDPDLCMDATDNGTAAGTVLQLWPCGGTSNQKWRMP</sequence>
<dbReference type="Gene3D" id="2.80.10.50">
    <property type="match status" value="1"/>
</dbReference>
<feature type="transmembrane region" description="Helical" evidence="2">
    <location>
        <begin position="94"/>
        <end position="115"/>
    </location>
</feature>
<dbReference type="SUPFAM" id="SSF50370">
    <property type="entry name" value="Ricin B-like lectins"/>
    <property type="match status" value="1"/>
</dbReference>
<feature type="domain" description="Ricin B lectin" evidence="3">
    <location>
        <begin position="225"/>
        <end position="354"/>
    </location>
</feature>
<keyword evidence="5" id="KW-1185">Reference proteome</keyword>
<protein>
    <submittedName>
        <fullName evidence="4">Ricin-type beta-trefoil lectin domain-containing protein</fullName>
    </submittedName>
</protein>
<feature type="region of interest" description="Disordered" evidence="1">
    <location>
        <begin position="123"/>
        <end position="221"/>
    </location>
</feature>
<evidence type="ECO:0000256" key="1">
    <source>
        <dbReference type="SAM" id="MobiDB-lite"/>
    </source>
</evidence>
<dbReference type="RefSeq" id="WP_251483460.1">
    <property type="nucleotide sequence ID" value="NZ_CAJSLV010000001.1"/>
</dbReference>
<dbReference type="Proteomes" id="UP001152519">
    <property type="component" value="Unassembled WGS sequence"/>
</dbReference>
<gene>
    <name evidence="4" type="ORF">SCOCK_10043</name>
</gene>
<dbReference type="InterPro" id="IPR035992">
    <property type="entry name" value="Ricin_B-like_lectins"/>
</dbReference>
<comment type="caution">
    <text evidence="4">The sequence shown here is derived from an EMBL/GenBank/DDBJ whole genome shotgun (WGS) entry which is preliminary data.</text>
</comment>
<feature type="region of interest" description="Disordered" evidence="1">
    <location>
        <begin position="1"/>
        <end position="67"/>
    </location>
</feature>
<organism evidence="4 5">
    <name type="scientific">Actinacidiphila cocklensis</name>
    <dbReference type="NCBI Taxonomy" id="887465"/>
    <lineage>
        <taxon>Bacteria</taxon>
        <taxon>Bacillati</taxon>
        <taxon>Actinomycetota</taxon>
        <taxon>Actinomycetes</taxon>
        <taxon>Kitasatosporales</taxon>
        <taxon>Streptomycetaceae</taxon>
        <taxon>Actinacidiphila</taxon>
    </lineage>
</organism>